<protein>
    <submittedName>
        <fullName evidence="1">Uncharacterized protein</fullName>
    </submittedName>
</protein>
<proteinExistence type="predicted"/>
<sequence>MTDQNFVADNATTTEILEQVIEEIQQTPQEYLPNLLQIVRLFRESVTQNKVEESFRQGWQEAMTGNALPVSELWDGIDSDQGDITSDTIKRIVANFESH</sequence>
<organism evidence="1 2">
    <name type="scientific">Moorena producens (strain JHB)</name>
    <dbReference type="NCBI Taxonomy" id="1454205"/>
    <lineage>
        <taxon>Bacteria</taxon>
        <taxon>Bacillati</taxon>
        <taxon>Cyanobacteriota</taxon>
        <taxon>Cyanophyceae</taxon>
        <taxon>Coleofasciculales</taxon>
        <taxon>Coleofasciculaceae</taxon>
        <taxon>Moorena</taxon>
    </lineage>
</organism>
<accession>A0A1D9FW64</accession>
<evidence type="ECO:0000313" key="1">
    <source>
        <dbReference type="EMBL" id="AOY79606.1"/>
    </source>
</evidence>
<name>A0A1D9FW64_MOOP1</name>
<dbReference type="AlphaFoldDB" id="A0A1D9FW64"/>
<reference evidence="2" key="1">
    <citation type="submission" date="2016-10" db="EMBL/GenBank/DDBJ databases">
        <title>Comparative genomics uncovers the prolific and rare metabolic potential of the cyanobacterial genus Moorea.</title>
        <authorList>
            <person name="Leao T."/>
            <person name="Castelao G."/>
            <person name="Korobeynikov A."/>
            <person name="Monroe E.A."/>
            <person name="Podell S."/>
            <person name="Glukhov E."/>
            <person name="Allen E."/>
            <person name="Gerwick W.H."/>
            <person name="Gerwick L."/>
        </authorList>
    </citation>
    <scope>NUCLEOTIDE SEQUENCE [LARGE SCALE GENOMIC DNA]</scope>
    <source>
        <strain evidence="2">JHB</strain>
    </source>
</reference>
<dbReference type="EMBL" id="CP017708">
    <property type="protein sequence ID" value="AOY79606.1"/>
    <property type="molecule type" value="Genomic_DNA"/>
</dbReference>
<evidence type="ECO:0000313" key="2">
    <source>
        <dbReference type="Proteomes" id="UP000176944"/>
    </source>
</evidence>
<dbReference type="Proteomes" id="UP000176944">
    <property type="component" value="Chromosome"/>
</dbReference>
<gene>
    <name evidence="1" type="ORF">BJP36_06400</name>
</gene>